<dbReference type="KEGG" id="acr:Acry_0769"/>
<dbReference type="GO" id="GO:0046872">
    <property type="term" value="F:metal ion binding"/>
    <property type="evidence" value="ECO:0007669"/>
    <property type="project" value="UniProtKB-KW"/>
</dbReference>
<dbReference type="STRING" id="349163.Acry_0769"/>
<organism evidence="5 6">
    <name type="scientific">Acidiphilium cryptum (strain JF-5)</name>
    <dbReference type="NCBI Taxonomy" id="349163"/>
    <lineage>
        <taxon>Bacteria</taxon>
        <taxon>Pseudomonadati</taxon>
        <taxon>Pseudomonadota</taxon>
        <taxon>Alphaproteobacteria</taxon>
        <taxon>Acetobacterales</taxon>
        <taxon>Acidocellaceae</taxon>
        <taxon>Acidiphilium</taxon>
    </lineage>
</organism>
<dbReference type="NCBIfam" id="NF006053">
    <property type="entry name" value="PRK08201.1"/>
    <property type="match status" value="1"/>
</dbReference>
<proteinExistence type="predicted"/>
<keyword evidence="2" id="KW-0479">Metal-binding</keyword>
<dbReference type="InterPro" id="IPR011650">
    <property type="entry name" value="Peptidase_M20_dimer"/>
</dbReference>
<dbReference type="InterPro" id="IPR002933">
    <property type="entry name" value="Peptidase_M20"/>
</dbReference>
<gene>
    <name evidence="5" type="ordered locus">Acry_0769</name>
</gene>
<dbReference type="Gene3D" id="3.40.630.10">
    <property type="entry name" value="Zn peptidases"/>
    <property type="match status" value="1"/>
</dbReference>
<dbReference type="PANTHER" id="PTHR43270">
    <property type="entry name" value="BETA-ALA-HIS DIPEPTIDASE"/>
    <property type="match status" value="1"/>
</dbReference>
<dbReference type="HOGENOM" id="CLU_029469_2_1_5"/>
<evidence type="ECO:0000313" key="5">
    <source>
        <dbReference type="EMBL" id="ABQ29989.1"/>
    </source>
</evidence>
<dbReference type="NCBIfam" id="NF006579">
    <property type="entry name" value="PRK09104.1"/>
    <property type="match status" value="1"/>
</dbReference>
<dbReference type="AlphaFoldDB" id="A5FWK7"/>
<evidence type="ECO:0000313" key="6">
    <source>
        <dbReference type="Proteomes" id="UP000000245"/>
    </source>
</evidence>
<evidence type="ECO:0000256" key="3">
    <source>
        <dbReference type="ARBA" id="ARBA00022801"/>
    </source>
</evidence>
<evidence type="ECO:0000256" key="2">
    <source>
        <dbReference type="ARBA" id="ARBA00022723"/>
    </source>
</evidence>
<dbReference type="GO" id="GO:0006508">
    <property type="term" value="P:proteolysis"/>
    <property type="evidence" value="ECO:0007669"/>
    <property type="project" value="UniProtKB-KW"/>
</dbReference>
<name>A5FWK7_ACICJ</name>
<dbReference type="eggNOG" id="COG0624">
    <property type="taxonomic scope" value="Bacteria"/>
</dbReference>
<sequence length="468" mass="50413">MSTSRIDDVLAHIDAHLDSARGRWFELLRIPSISAQGLTETSPHRADCLRAASHMRDLLAGMGFAARLSETRGLPGVIATHHKAGPDAPTVLYYGHYDVQPADPLDLWHSDPFDPQLVDHPEGPRVVARGAVDDKGQVMMVLEAVRAWLDVTGGLPVNLTVLLEGEEECGSPSLATMLEAERDALKADFVLVADTNMWDRQTPAITTSLRGLAAVEVRISGPDRDLHSGLFGGPALNPIRALTRILGDLFDADGRIRIPGFYDGILDIPADVLASWRATGFDEAAWLGGIGLARASGERGFSVLEQNWARPTAEINGIFGGYQGEGTKTVIPAEAGAKLTFRLVPGQDPAKVVEGFREFVTARLLPDAKARFEVHGASAGLVVPVDLPFVRAARAALEQEFGRKPVLAGCGASIPVVEAFERQLGLKTLLVGFGLDDDCIHSPNEKFEMRCFHRGMRAEARMLAAFAG</sequence>
<keyword evidence="3" id="KW-0378">Hydrolase</keyword>
<dbReference type="Pfam" id="PF07687">
    <property type="entry name" value="M20_dimer"/>
    <property type="match status" value="1"/>
</dbReference>
<dbReference type="GO" id="GO:0008233">
    <property type="term" value="F:peptidase activity"/>
    <property type="evidence" value="ECO:0007669"/>
    <property type="project" value="UniProtKB-KW"/>
</dbReference>
<accession>A5FWK7</accession>
<dbReference type="Proteomes" id="UP000000245">
    <property type="component" value="Chromosome"/>
</dbReference>
<dbReference type="SUPFAM" id="SSF53187">
    <property type="entry name" value="Zn-dependent exopeptidases"/>
    <property type="match status" value="1"/>
</dbReference>
<protein>
    <submittedName>
        <fullName evidence="5">Peptidase M20</fullName>
    </submittedName>
</protein>
<dbReference type="NCBIfam" id="NF005914">
    <property type="entry name" value="PRK07907.1"/>
    <property type="match status" value="1"/>
</dbReference>
<reference evidence="5 6" key="1">
    <citation type="submission" date="2007-05" db="EMBL/GenBank/DDBJ databases">
        <title>Complete sequence of chromosome of Acidiphilium cryptum JF-5.</title>
        <authorList>
            <consortium name="US DOE Joint Genome Institute"/>
            <person name="Copeland A."/>
            <person name="Lucas S."/>
            <person name="Lapidus A."/>
            <person name="Barry K."/>
            <person name="Detter J.C."/>
            <person name="Glavina del Rio T."/>
            <person name="Hammon N."/>
            <person name="Israni S."/>
            <person name="Dalin E."/>
            <person name="Tice H."/>
            <person name="Pitluck S."/>
            <person name="Sims D."/>
            <person name="Brettin T."/>
            <person name="Bruce D."/>
            <person name="Han C."/>
            <person name="Schmutz J."/>
            <person name="Larimer F."/>
            <person name="Land M."/>
            <person name="Hauser L."/>
            <person name="Kyrpides N."/>
            <person name="Kim E."/>
            <person name="Magnuson T."/>
            <person name="Richardson P."/>
        </authorList>
    </citation>
    <scope>NUCLEOTIDE SEQUENCE [LARGE SCALE GENOMIC DNA]</scope>
    <source>
        <strain evidence="5 6">JF-5</strain>
    </source>
</reference>
<dbReference type="RefSeq" id="WP_011941761.1">
    <property type="nucleotide sequence ID" value="NC_009484.1"/>
</dbReference>
<evidence type="ECO:0000259" key="4">
    <source>
        <dbReference type="Pfam" id="PF07687"/>
    </source>
</evidence>
<keyword evidence="1" id="KW-0645">Protease</keyword>
<keyword evidence="6" id="KW-1185">Reference proteome</keyword>
<dbReference type="Pfam" id="PF01546">
    <property type="entry name" value="Peptidase_M20"/>
    <property type="match status" value="1"/>
</dbReference>
<dbReference type="InterPro" id="IPR051458">
    <property type="entry name" value="Cyt/Met_Dipeptidase"/>
</dbReference>
<evidence type="ECO:0000256" key="1">
    <source>
        <dbReference type="ARBA" id="ARBA00022670"/>
    </source>
</evidence>
<dbReference type="EMBL" id="CP000697">
    <property type="protein sequence ID" value="ABQ29989.1"/>
    <property type="molecule type" value="Genomic_DNA"/>
</dbReference>
<dbReference type="PANTHER" id="PTHR43270:SF12">
    <property type="entry name" value="SUCCINYL-DIAMINOPIMELATE DESUCCINYLASE"/>
    <property type="match status" value="1"/>
</dbReference>
<dbReference type="Gene3D" id="3.30.70.360">
    <property type="match status" value="1"/>
</dbReference>
<feature type="domain" description="Peptidase M20 dimerisation" evidence="4">
    <location>
        <begin position="208"/>
        <end position="366"/>
    </location>
</feature>